<dbReference type="Gene3D" id="3.30.420.40">
    <property type="match status" value="2"/>
</dbReference>
<evidence type="ECO:0000256" key="6">
    <source>
        <dbReference type="ARBA" id="ARBA00022741"/>
    </source>
</evidence>
<dbReference type="Gene3D" id="1.20.1270.10">
    <property type="match status" value="2"/>
</dbReference>
<accession>A0A4W2FHS0</accession>
<evidence type="ECO:0000313" key="14">
    <source>
        <dbReference type="Proteomes" id="UP000429181"/>
    </source>
</evidence>
<keyword evidence="7" id="KW-0067">ATP-binding</keyword>
<evidence type="ECO:0000256" key="9">
    <source>
        <dbReference type="ARBA" id="ARBA00023016"/>
    </source>
</evidence>
<dbReference type="GO" id="GO:0005524">
    <property type="term" value="F:ATP binding"/>
    <property type="evidence" value="ECO:0007669"/>
    <property type="project" value="UniProtKB-KW"/>
</dbReference>
<evidence type="ECO:0000256" key="1">
    <source>
        <dbReference type="ARBA" id="ARBA00004496"/>
    </source>
</evidence>
<gene>
    <name evidence="13" type="primary">HSPH1</name>
</gene>
<keyword evidence="9" id="KW-0346">Stress response</keyword>
<dbReference type="GeneID" id="113902334"/>
<evidence type="ECO:0000256" key="4">
    <source>
        <dbReference type="ARBA" id="ARBA00022490"/>
    </source>
</evidence>
<dbReference type="InterPro" id="IPR043129">
    <property type="entry name" value="ATPase_NBD"/>
</dbReference>
<feature type="compositionally biased region" description="Polar residues" evidence="12">
    <location>
        <begin position="806"/>
        <end position="815"/>
    </location>
</feature>
<dbReference type="Ensembl" id="ENSBIXT00005007455.1">
    <property type="protein sequence ID" value="ENSBIXP00005004885.1"/>
    <property type="gene ID" value="ENSBIXG00005000953.1"/>
</dbReference>
<dbReference type="FunFam" id="3.30.420.40:FF:000495">
    <property type="entry name" value="Heat shock protein 4b"/>
    <property type="match status" value="1"/>
</dbReference>
<dbReference type="GeneTree" id="ENSGT00940000159635"/>
<proteinExistence type="inferred from homology"/>
<keyword evidence="6" id="KW-0547">Nucleotide-binding</keyword>
<dbReference type="GO" id="GO:0051135">
    <property type="term" value="P:positive regulation of NK T cell activation"/>
    <property type="evidence" value="ECO:0007669"/>
    <property type="project" value="UniProtKB-ARBA"/>
</dbReference>
<dbReference type="SUPFAM" id="SSF53067">
    <property type="entry name" value="Actin-like ATPase domain"/>
    <property type="match status" value="2"/>
</dbReference>
<dbReference type="FunFam" id="1.20.1270.10:FF:000002">
    <property type="entry name" value="Heat shock 70 kDa protein 4"/>
    <property type="match status" value="1"/>
</dbReference>
<dbReference type="FunFam" id="3.30.30.30:FF:000002">
    <property type="entry name" value="Heat shock 70 kDa protein 4"/>
    <property type="match status" value="1"/>
</dbReference>
<dbReference type="GO" id="GO:0005634">
    <property type="term" value="C:nucleus"/>
    <property type="evidence" value="ECO:0007669"/>
    <property type="project" value="UniProtKB-ARBA"/>
</dbReference>
<dbReference type="SUPFAM" id="SSF100920">
    <property type="entry name" value="Heat shock protein 70kD (HSP70), peptide-binding domain"/>
    <property type="match status" value="1"/>
</dbReference>
<feature type="compositionally biased region" description="Basic and acidic residues" evidence="12">
    <location>
        <begin position="530"/>
        <end position="541"/>
    </location>
</feature>
<dbReference type="PROSITE" id="PS01036">
    <property type="entry name" value="HSP70_3"/>
    <property type="match status" value="1"/>
</dbReference>
<keyword evidence="5" id="KW-0597">Phosphoprotein</keyword>
<evidence type="ECO:0000256" key="8">
    <source>
        <dbReference type="ARBA" id="ARBA00022990"/>
    </source>
</evidence>
<dbReference type="InterPro" id="IPR042053">
    <property type="entry name" value="HSPH1_NBD"/>
</dbReference>
<dbReference type="Pfam" id="PF00012">
    <property type="entry name" value="HSP70"/>
    <property type="match status" value="1"/>
</dbReference>
<dbReference type="GO" id="GO:0006986">
    <property type="term" value="P:response to unfolded protein"/>
    <property type="evidence" value="ECO:0007669"/>
    <property type="project" value="UniProtKB-ARBA"/>
</dbReference>
<feature type="compositionally biased region" description="Basic and acidic residues" evidence="12">
    <location>
        <begin position="778"/>
        <end position="787"/>
    </location>
</feature>
<dbReference type="InterPro" id="IPR013126">
    <property type="entry name" value="Hsp_70_fam"/>
</dbReference>
<comment type="subcellular location">
    <subcellularLocation>
        <location evidence="1">Cytoplasm</location>
    </subcellularLocation>
</comment>
<reference evidence="13 14" key="1">
    <citation type="submission" date="2018-11" db="EMBL/GenBank/DDBJ databases">
        <title>Haplotype-resolved cattle genomes.</title>
        <authorList>
            <person name="Low W.Y."/>
            <person name="Tearle R."/>
            <person name="Bickhart D.M."/>
            <person name="Rosen B.D."/>
            <person name="Koren S."/>
            <person name="Rhie A."/>
            <person name="Hiendleder S."/>
            <person name="Phillippy A.M."/>
            <person name="Smith T.P.L."/>
            <person name="Williams J.L."/>
        </authorList>
    </citation>
    <scope>NUCLEOTIDE SEQUENCE [LARGE SCALE GENOMIC DNA]</scope>
</reference>
<evidence type="ECO:0000256" key="11">
    <source>
        <dbReference type="ARBA" id="ARBA00046487"/>
    </source>
</evidence>
<dbReference type="InterPro" id="IPR029047">
    <property type="entry name" value="HSP70_peptide-bd_sf"/>
</dbReference>
<dbReference type="SUPFAM" id="SSF100934">
    <property type="entry name" value="Heat shock protein 70kD (HSP70), C-terminal subdomain"/>
    <property type="match status" value="2"/>
</dbReference>
<dbReference type="CTD" id="10808"/>
<keyword evidence="4" id="KW-0963">Cytoplasm</keyword>
<dbReference type="PRINTS" id="PR00301">
    <property type="entry name" value="HEATSHOCK70"/>
</dbReference>
<evidence type="ECO:0000256" key="2">
    <source>
        <dbReference type="ARBA" id="ARBA00007381"/>
    </source>
</evidence>
<dbReference type="GO" id="GO:0005829">
    <property type="term" value="C:cytosol"/>
    <property type="evidence" value="ECO:0007669"/>
    <property type="project" value="TreeGrafter"/>
</dbReference>
<organism evidence="13 14">
    <name type="scientific">Bos indicus x Bos taurus</name>
    <name type="common">Hybrid cattle</name>
    <dbReference type="NCBI Taxonomy" id="30522"/>
    <lineage>
        <taxon>Eukaryota</taxon>
        <taxon>Metazoa</taxon>
        <taxon>Chordata</taxon>
        <taxon>Craniata</taxon>
        <taxon>Vertebrata</taxon>
        <taxon>Euteleostomi</taxon>
        <taxon>Mammalia</taxon>
        <taxon>Eutheria</taxon>
        <taxon>Laurasiatheria</taxon>
        <taxon>Artiodactyla</taxon>
        <taxon>Ruminantia</taxon>
        <taxon>Pecora</taxon>
        <taxon>Bovidae</taxon>
        <taxon>Bovinae</taxon>
        <taxon>Bos</taxon>
    </lineage>
</organism>
<comment type="similarity">
    <text evidence="2">Belongs to the heat shock protein 70 family.</text>
</comment>
<evidence type="ECO:0000256" key="10">
    <source>
        <dbReference type="ARBA" id="ARBA00033129"/>
    </source>
</evidence>
<sequence>MSVVGLDVGSQSCYIAVARAGGIETIANEFSDRCTPSVISFGSKNRTIGVAAKSQQITHANNTVSNFKRFHGRAFNDPFIQKEKENLSYDLVPMKNGGVGIKVMYMDEEHLFSVEQITAMLLTKLKETAENNLKKPVTDCVISVPSFFTDAERRSVLDAAQIVGLNCLRLMNDMTAVALNYGIYKQDLPSLDEKPRIVVFVDMGHSAFQVSACAFNKGKLKVLGTAFDPFLGGKNFDAKLVEHFCAEFKTKYKLDAKSKIRALLRLYQECEKLKKLMSSNSTDLPLNIECFMNDKDVSGKMNRAQFEELCADLLQKIEVPLYLLMEQTQLKVEDVSAVEIVGGTTRIPAVKEKIAKFFGKDVSTTLNADEAVARGCALQCAILSPAFKVREFSVTDAVPFPISLVWSHDSEDAEGVHEVFSRNHAAPFSKVLTFLRSGPFELEAFYSDPQGVPYPEAKIGRFIVQNVSAQKDGEKSRVKVKVRVNTHGIFTISTASMVEKIPAEENEVSSLEADMDCQNQRPPENPDAEANEKKVDQPPEAKKPKIKVVNVELPIEANLVWQLGKDLLNMYIETEGKMIMQDKLEKERNDAKNAVEEYVYEFRDKLCGPYEKFICEQDHQKFLRLLTETENWLYEEGEDQAKQAYVDKLEELMKIGTPIKVRFQEAEERPKIFEELGQRLQHYAKIAADFRNNDEKYNHIDESEMKKVEKSVNETMEWMNNVMSAQAKKSLDQDPVVCAQEIRAKIKELNNNCEPVVTQPKPKIESPKLERTPNGPSTDKKEEDLDGKNNFSAVPPHQNGECYPNEKSSINMDLD</sequence>
<dbReference type="Gene3D" id="3.30.30.30">
    <property type="match status" value="1"/>
</dbReference>
<feature type="region of interest" description="Disordered" evidence="12">
    <location>
        <begin position="753"/>
        <end position="815"/>
    </location>
</feature>
<dbReference type="PANTHER" id="PTHR45639">
    <property type="entry name" value="HSC70CB, ISOFORM G-RELATED"/>
    <property type="match status" value="1"/>
</dbReference>
<dbReference type="CDD" id="cd11739">
    <property type="entry name" value="ASKHA_NBD_HSP70_HSPH1"/>
    <property type="match status" value="1"/>
</dbReference>
<dbReference type="FunFam" id="2.60.34.10:FF:000007">
    <property type="entry name" value="Heat shock protein 105 kDa isoform 1"/>
    <property type="match status" value="1"/>
</dbReference>
<dbReference type="GO" id="GO:0140662">
    <property type="term" value="F:ATP-dependent protein folding chaperone"/>
    <property type="evidence" value="ECO:0007669"/>
    <property type="project" value="InterPro"/>
</dbReference>
<dbReference type="InterPro" id="IPR018181">
    <property type="entry name" value="Heat_shock_70_CS"/>
</dbReference>
<dbReference type="InterPro" id="IPR029048">
    <property type="entry name" value="HSP70_C_sf"/>
</dbReference>
<evidence type="ECO:0000313" key="13">
    <source>
        <dbReference type="Ensembl" id="ENSBIXP00005004885.1"/>
    </source>
</evidence>
<dbReference type="Proteomes" id="UP000429181">
    <property type="component" value="Chromosome 12"/>
</dbReference>
<comment type="subunit">
    <text evidence="11">Interacts with HSPA8/HSC70. Interacts with HSPA1A (via NBD) and HSPA1B (via NBD).</text>
</comment>
<feature type="region of interest" description="Disordered" evidence="12">
    <location>
        <begin position="515"/>
        <end position="541"/>
    </location>
</feature>
<feature type="compositionally biased region" description="Basic and acidic residues" evidence="12">
    <location>
        <begin position="762"/>
        <end position="771"/>
    </location>
</feature>
<evidence type="ECO:0000256" key="7">
    <source>
        <dbReference type="ARBA" id="ARBA00022840"/>
    </source>
</evidence>
<dbReference type="AlphaFoldDB" id="A0A4W2FHS0"/>
<dbReference type="GO" id="GO:0045345">
    <property type="term" value="P:positive regulation of MHC class I biosynthetic process"/>
    <property type="evidence" value="ECO:0007669"/>
    <property type="project" value="UniProtKB-ARBA"/>
</dbReference>
<dbReference type="PANTHER" id="PTHR45639:SF2">
    <property type="entry name" value="HEAT SHOCK PROTEIN 105 KDA"/>
    <property type="match status" value="1"/>
</dbReference>
<dbReference type="FunFam" id="3.30.420.40:FF:000767">
    <property type="entry name" value="Heat shock protein 70 (HSP70)-4, putative"/>
    <property type="match status" value="1"/>
</dbReference>
<reference evidence="13" key="2">
    <citation type="submission" date="2025-08" db="UniProtKB">
        <authorList>
            <consortium name="Ensembl"/>
        </authorList>
    </citation>
    <scope>IDENTIFICATION</scope>
</reference>
<dbReference type="RefSeq" id="XP_027413278.1">
    <property type="nucleotide sequence ID" value="XM_027557477.1"/>
</dbReference>
<name>A0A4W2FHS0_BOBOX</name>
<protein>
    <recommendedName>
        <fullName evidence="3">Heat shock protein 105 kDa</fullName>
    </recommendedName>
    <alternativeName>
        <fullName evidence="10">Heat shock 110 kDa protein</fullName>
    </alternativeName>
</protein>
<dbReference type="FunFam" id="3.90.640.10:FF:000004">
    <property type="entry name" value="Heat shock 70 kDa protein 4"/>
    <property type="match status" value="1"/>
</dbReference>
<evidence type="ECO:0000256" key="3">
    <source>
        <dbReference type="ARBA" id="ARBA00016693"/>
    </source>
</evidence>
<evidence type="ECO:0000256" key="12">
    <source>
        <dbReference type="SAM" id="MobiDB-lite"/>
    </source>
</evidence>
<dbReference type="Gene3D" id="3.90.640.10">
    <property type="entry name" value="Actin, Chain A, domain 4"/>
    <property type="match status" value="1"/>
</dbReference>
<dbReference type="GO" id="GO:0005576">
    <property type="term" value="C:extracellular region"/>
    <property type="evidence" value="ECO:0007669"/>
    <property type="project" value="UniProtKB-ARBA"/>
</dbReference>
<dbReference type="FunFam" id="1.20.1270.10:FF:000012">
    <property type="entry name" value="Heat shock protein 105 kDa isoform 1"/>
    <property type="match status" value="1"/>
</dbReference>
<evidence type="ECO:0000256" key="5">
    <source>
        <dbReference type="ARBA" id="ARBA00022553"/>
    </source>
</evidence>
<dbReference type="FunFam" id="3.30.420.40:FF:000243">
    <property type="entry name" value="Heat shock protein 105 kDa"/>
    <property type="match status" value="1"/>
</dbReference>
<dbReference type="FunFam" id="3.30.420.40:FF:000171">
    <property type="entry name" value="Heat shock 70 kDa protein 4"/>
    <property type="match status" value="1"/>
</dbReference>
<keyword evidence="8" id="KW-0007">Acetylation</keyword>
<dbReference type="Gene3D" id="2.60.34.10">
    <property type="entry name" value="Substrate Binding Domain Of DNAk, Chain A, domain 1"/>
    <property type="match status" value="1"/>
</dbReference>